<dbReference type="InterPro" id="IPR001370">
    <property type="entry name" value="BIR_rpt"/>
</dbReference>
<feature type="compositionally biased region" description="Polar residues" evidence="3">
    <location>
        <begin position="357"/>
        <end position="372"/>
    </location>
</feature>
<gene>
    <name evidence="4" type="ORF">EJ03DRAFT_371199</name>
</gene>
<feature type="compositionally biased region" description="Basic residues" evidence="3">
    <location>
        <begin position="26"/>
        <end position="39"/>
    </location>
</feature>
<feature type="region of interest" description="Disordered" evidence="3">
    <location>
        <begin position="1"/>
        <end position="55"/>
    </location>
</feature>
<feature type="compositionally biased region" description="Basic residues" evidence="3">
    <location>
        <begin position="465"/>
        <end position="484"/>
    </location>
</feature>
<reference evidence="4" key="1">
    <citation type="journal article" date="2020" name="Stud. Mycol.">
        <title>101 Dothideomycetes genomes: a test case for predicting lifestyles and emergence of pathogens.</title>
        <authorList>
            <person name="Haridas S."/>
            <person name="Albert R."/>
            <person name="Binder M."/>
            <person name="Bloem J."/>
            <person name="Labutti K."/>
            <person name="Salamov A."/>
            <person name="Andreopoulos B."/>
            <person name="Baker S."/>
            <person name="Barry K."/>
            <person name="Bills G."/>
            <person name="Bluhm B."/>
            <person name="Cannon C."/>
            <person name="Castanera R."/>
            <person name="Culley D."/>
            <person name="Daum C."/>
            <person name="Ezra D."/>
            <person name="Gonzalez J."/>
            <person name="Henrissat B."/>
            <person name="Kuo A."/>
            <person name="Liang C."/>
            <person name="Lipzen A."/>
            <person name="Lutzoni F."/>
            <person name="Magnuson J."/>
            <person name="Mondo S."/>
            <person name="Nolan M."/>
            <person name="Ohm R."/>
            <person name="Pangilinan J."/>
            <person name="Park H.-J."/>
            <person name="Ramirez L."/>
            <person name="Alfaro M."/>
            <person name="Sun H."/>
            <person name="Tritt A."/>
            <person name="Yoshinaga Y."/>
            <person name="Zwiers L.-H."/>
            <person name="Turgeon B."/>
            <person name="Goodwin S."/>
            <person name="Spatafora J."/>
            <person name="Crous P."/>
            <person name="Grigoriev I."/>
        </authorList>
    </citation>
    <scope>NUCLEOTIDE SEQUENCE</scope>
    <source>
        <strain evidence="4">CBS 116005</strain>
    </source>
</reference>
<dbReference type="PANTHER" id="PTHR46771:SF5">
    <property type="entry name" value="DETERIN"/>
    <property type="match status" value="1"/>
</dbReference>
<dbReference type="SMART" id="SM00238">
    <property type="entry name" value="BIR"/>
    <property type="match status" value="2"/>
</dbReference>
<dbReference type="EMBL" id="ML995811">
    <property type="protein sequence ID" value="KAF2773259.1"/>
    <property type="molecule type" value="Genomic_DNA"/>
</dbReference>
<feature type="compositionally biased region" description="Basic residues" evidence="3">
    <location>
        <begin position="273"/>
        <end position="292"/>
    </location>
</feature>
<evidence type="ECO:0000256" key="3">
    <source>
        <dbReference type="SAM" id="MobiDB-lite"/>
    </source>
</evidence>
<dbReference type="InterPro" id="IPR051190">
    <property type="entry name" value="Baculoviral_IAP"/>
</dbReference>
<feature type="region of interest" description="Disordered" evidence="3">
    <location>
        <begin position="219"/>
        <end position="655"/>
    </location>
</feature>
<dbReference type="SUPFAM" id="SSF57924">
    <property type="entry name" value="Inhibitor of apoptosis (IAP) repeat"/>
    <property type="match status" value="2"/>
</dbReference>
<dbReference type="Proteomes" id="UP000799436">
    <property type="component" value="Unassembled WGS sequence"/>
</dbReference>
<proteinExistence type="predicted"/>
<sequence>MTTMAGSQDMRAYHARLQSFEQPHQLSKRRASSQSKGKKNAGPVEWPHDSPSPDSLAHAGFFYRPAQDSLDNVQCFSCGVKLDGWEPEDDPLREHLNHMKWCAWAISQSVKRASGQEEESRDPMSDKMVKARRGTFDTGDGWPHESKRGWKCKTKQMVEAGWTMDPSSDTEDGVTCMYCNLSLDGWEPKDEPFQEHKRRSPDCQFFVLIERYYGTAAPVKAKKGKGRSSTASKASRMSTQSMMSVASELPSMDLDEDGTRVDDSVMSTAPTTKGKKKVGRKPTSKGAKGKKRATADEAVPEIGMEVELPAEEPMHATRQGTRTSNLVDSSMSEAKEEAPPKKAGGARKAKAKPEPESQTGPESRTSEASAQLQEELEDSISQELPDGESTPHVVKPKRGTKRTSDGLKKEPESSVLDEFPAPPKPKRGRGRPSRQAVEAQESVAESSAMEPTVDMSRSEAEVKPKKGAKGRKAPVKKGKARKASSTRSSKATATETEPEPAEPEDLARDETEIEAELERIASEQALLTEQEKVEEYEPTPSNRTEKHADAILQLEEELAGEAASMAEPSEALTNFVATVAEQRLPPPSEHTPENQPLSPTGSDKENDPSSSFAEPLTAVKNTAHMTPTKTTRIALAPGTPNRAPLSPSKSPGKLTTSHPWIPIDIDHVLTASSMPSPGTLGDRLAVAAGGLTSPERRMTVEEWVSWRADVGEMELRRRCEELVGGFEREGVRALEGLGGIGVVG</sequence>
<organism evidence="4 5">
    <name type="scientific">Teratosphaeria nubilosa</name>
    <dbReference type="NCBI Taxonomy" id="161662"/>
    <lineage>
        <taxon>Eukaryota</taxon>
        <taxon>Fungi</taxon>
        <taxon>Dikarya</taxon>
        <taxon>Ascomycota</taxon>
        <taxon>Pezizomycotina</taxon>
        <taxon>Dothideomycetes</taxon>
        <taxon>Dothideomycetidae</taxon>
        <taxon>Mycosphaerellales</taxon>
        <taxon>Teratosphaeriaceae</taxon>
        <taxon>Teratosphaeria</taxon>
    </lineage>
</organism>
<feature type="compositionally biased region" description="Basic and acidic residues" evidence="3">
    <location>
        <begin position="402"/>
        <end position="412"/>
    </location>
</feature>
<dbReference type="PANTHER" id="PTHR46771">
    <property type="entry name" value="DETERIN"/>
    <property type="match status" value="1"/>
</dbReference>
<dbReference type="PROSITE" id="PS50143">
    <property type="entry name" value="BIR_REPEAT_2"/>
    <property type="match status" value="2"/>
</dbReference>
<feature type="compositionally biased region" description="Polar residues" evidence="3">
    <location>
        <begin position="227"/>
        <end position="244"/>
    </location>
</feature>
<dbReference type="Gene3D" id="1.10.1170.10">
    <property type="entry name" value="Inhibitor Of Apoptosis Protein (2mihbC-IAP-1), Chain A"/>
    <property type="match status" value="2"/>
</dbReference>
<feature type="compositionally biased region" description="Polar residues" evidence="3">
    <location>
        <begin position="619"/>
        <end position="631"/>
    </location>
</feature>
<evidence type="ECO:0000256" key="1">
    <source>
        <dbReference type="ARBA" id="ARBA00022723"/>
    </source>
</evidence>
<evidence type="ECO:0000313" key="4">
    <source>
        <dbReference type="EMBL" id="KAF2773259.1"/>
    </source>
</evidence>
<name>A0A6G1LL08_9PEZI</name>
<dbReference type="AlphaFoldDB" id="A0A6G1LL08"/>
<feature type="compositionally biased region" description="Low complexity" evidence="3">
    <location>
        <begin position="485"/>
        <end position="495"/>
    </location>
</feature>
<feature type="compositionally biased region" description="Polar residues" evidence="3">
    <location>
        <begin position="318"/>
        <end position="332"/>
    </location>
</feature>
<dbReference type="GO" id="GO:0046872">
    <property type="term" value="F:metal ion binding"/>
    <property type="evidence" value="ECO:0007669"/>
    <property type="project" value="UniProtKB-KW"/>
</dbReference>
<evidence type="ECO:0000256" key="2">
    <source>
        <dbReference type="ARBA" id="ARBA00022833"/>
    </source>
</evidence>
<keyword evidence="1" id="KW-0479">Metal-binding</keyword>
<dbReference type="CDD" id="cd00022">
    <property type="entry name" value="BIR"/>
    <property type="match status" value="2"/>
</dbReference>
<accession>A0A6G1LL08</accession>
<dbReference type="Pfam" id="PF00653">
    <property type="entry name" value="BIR"/>
    <property type="match status" value="2"/>
</dbReference>
<dbReference type="OrthoDB" id="2196114at2759"/>
<keyword evidence="2" id="KW-0862">Zinc</keyword>
<keyword evidence="5" id="KW-1185">Reference proteome</keyword>
<protein>
    <submittedName>
        <fullName evidence="4">BIR-domain-containing protein</fullName>
    </submittedName>
</protein>
<feature type="compositionally biased region" description="Basic and acidic residues" evidence="3">
    <location>
        <begin position="505"/>
        <end position="521"/>
    </location>
</feature>
<evidence type="ECO:0000313" key="5">
    <source>
        <dbReference type="Proteomes" id="UP000799436"/>
    </source>
</evidence>